<organism evidence="2 3">
    <name type="scientific">Dioscorea cayennensis subsp. rotundata</name>
    <name type="common">White Guinea yam</name>
    <name type="synonym">Dioscorea rotundata</name>
    <dbReference type="NCBI Taxonomy" id="55577"/>
    <lineage>
        <taxon>Eukaryota</taxon>
        <taxon>Viridiplantae</taxon>
        <taxon>Streptophyta</taxon>
        <taxon>Embryophyta</taxon>
        <taxon>Tracheophyta</taxon>
        <taxon>Spermatophyta</taxon>
        <taxon>Magnoliopsida</taxon>
        <taxon>Liliopsida</taxon>
        <taxon>Dioscoreales</taxon>
        <taxon>Dioscoreaceae</taxon>
        <taxon>Dioscorea</taxon>
    </lineage>
</organism>
<gene>
    <name evidence="3" type="primary">LOC120256938</name>
</gene>
<dbReference type="RefSeq" id="XP_039120528.1">
    <property type="nucleotide sequence ID" value="XM_039264594.1"/>
</dbReference>
<evidence type="ECO:0000313" key="2">
    <source>
        <dbReference type="Proteomes" id="UP001515500"/>
    </source>
</evidence>
<sequence length="358" mass="41334">MDKSWMYKSRLSQEYEHGVEEFLKFAFDNASQDGMIVCPCIKCVNIHWRTREAVLEHLICDGILQGYTCWFFHGERVPSHTTNISTTVTDASILNSHNITPQVRKDGMDELLRDAFNMHQVDQETSGPNICNTDVEVNVGDGTDRGVDDEPSPEAAKFYKLLIEMNEKLYEGSKHSRLYFCIRLFHLKCMCGMTGKGLDLLIEFLKEFFPSAAIPRSSHDSKKVIKDLGLGYDKIHSCPNDCMLYWDLNEHQQSCHVCGHSRWVSNDPKQSLDDDGDIVNKRPAKVLRYFPLIPRLQRIFMSSKTAADMVWHVTGRSNDGCLRHLAIAEAWKSFDARYPDFCFEPRENVRAWSFFRWI</sequence>
<proteinExistence type="predicted"/>
<evidence type="ECO:0000313" key="3">
    <source>
        <dbReference type="RefSeq" id="XP_039120528.1"/>
    </source>
</evidence>
<reference evidence="3" key="1">
    <citation type="submission" date="2025-08" db="UniProtKB">
        <authorList>
            <consortium name="RefSeq"/>
        </authorList>
    </citation>
    <scope>IDENTIFICATION</scope>
</reference>
<accession>A0AB40B1A2</accession>
<keyword evidence="2" id="KW-1185">Reference proteome</keyword>
<dbReference type="PANTHER" id="PTHR10775:SF173">
    <property type="match status" value="1"/>
</dbReference>
<dbReference type="AlphaFoldDB" id="A0AB40B1A2"/>
<feature type="domain" description="Transposase-associated" evidence="1">
    <location>
        <begin position="3"/>
        <end position="75"/>
    </location>
</feature>
<protein>
    <submittedName>
        <fullName evidence="3">Uncharacterized protein LOC120256938</fullName>
    </submittedName>
</protein>
<dbReference type="Proteomes" id="UP001515500">
    <property type="component" value="Unplaced"/>
</dbReference>
<name>A0AB40B1A2_DIOCR</name>
<dbReference type="PANTHER" id="PTHR10775">
    <property type="entry name" value="OS08G0208400 PROTEIN"/>
    <property type="match status" value="1"/>
</dbReference>
<evidence type="ECO:0000259" key="1">
    <source>
        <dbReference type="Pfam" id="PF13963"/>
    </source>
</evidence>
<dbReference type="InterPro" id="IPR029480">
    <property type="entry name" value="Transpos_assoc"/>
</dbReference>
<dbReference type="GeneID" id="120256938"/>
<dbReference type="Pfam" id="PF13963">
    <property type="entry name" value="Transpos_assoc"/>
    <property type="match status" value="1"/>
</dbReference>